<accession>A0A9Q3Q4I6</accession>
<dbReference type="EMBL" id="AVOT02113542">
    <property type="protein sequence ID" value="MBW0582832.1"/>
    <property type="molecule type" value="Genomic_DNA"/>
</dbReference>
<reference evidence="2" key="1">
    <citation type="submission" date="2021-03" db="EMBL/GenBank/DDBJ databases">
        <title>Draft genome sequence of rust myrtle Austropuccinia psidii MF-1, a brazilian biotype.</title>
        <authorList>
            <person name="Quecine M.C."/>
            <person name="Pachon D.M.R."/>
            <person name="Bonatelli M.L."/>
            <person name="Correr F.H."/>
            <person name="Franceschini L.M."/>
            <person name="Leite T.F."/>
            <person name="Margarido G.R.A."/>
            <person name="Almeida C.A."/>
            <person name="Ferrarezi J.A."/>
            <person name="Labate C.A."/>
        </authorList>
    </citation>
    <scope>NUCLEOTIDE SEQUENCE</scope>
    <source>
        <strain evidence="2">MF-1</strain>
    </source>
</reference>
<name>A0A9Q3Q4I6_9BASI</name>
<dbReference type="Proteomes" id="UP000765509">
    <property type="component" value="Unassembled WGS sequence"/>
</dbReference>
<protein>
    <submittedName>
        <fullName evidence="2">Uncharacterized protein</fullName>
    </submittedName>
</protein>
<organism evidence="2 3">
    <name type="scientific">Austropuccinia psidii MF-1</name>
    <dbReference type="NCBI Taxonomy" id="1389203"/>
    <lineage>
        <taxon>Eukaryota</taxon>
        <taxon>Fungi</taxon>
        <taxon>Dikarya</taxon>
        <taxon>Basidiomycota</taxon>
        <taxon>Pucciniomycotina</taxon>
        <taxon>Pucciniomycetes</taxon>
        <taxon>Pucciniales</taxon>
        <taxon>Sphaerophragmiaceae</taxon>
        <taxon>Austropuccinia</taxon>
    </lineage>
</organism>
<evidence type="ECO:0000313" key="3">
    <source>
        <dbReference type="Proteomes" id="UP000765509"/>
    </source>
</evidence>
<sequence>MPLGSYSPRAVRRGPYAAVRGPWGLMEAPRTKMEPLGPNLLGTQGDQGAQKWPNLGIHHTWPGPIDGVQDHQDPGLPKVAGEALGDEFSPKGV</sequence>
<evidence type="ECO:0000256" key="1">
    <source>
        <dbReference type="SAM" id="MobiDB-lite"/>
    </source>
</evidence>
<evidence type="ECO:0000313" key="2">
    <source>
        <dbReference type="EMBL" id="MBW0582832.1"/>
    </source>
</evidence>
<proteinExistence type="predicted"/>
<dbReference type="AlphaFoldDB" id="A0A9Q3Q4I6"/>
<feature type="region of interest" description="Disordered" evidence="1">
    <location>
        <begin position="34"/>
        <end position="93"/>
    </location>
</feature>
<keyword evidence="3" id="KW-1185">Reference proteome</keyword>
<comment type="caution">
    <text evidence="2">The sequence shown here is derived from an EMBL/GenBank/DDBJ whole genome shotgun (WGS) entry which is preliminary data.</text>
</comment>
<gene>
    <name evidence="2" type="ORF">O181_122547</name>
</gene>